<gene>
    <name evidence="1" type="ORF">GCM10009019_15490</name>
</gene>
<accession>A0AAV3T1Z4</accession>
<comment type="caution">
    <text evidence="1">The sequence shown here is derived from an EMBL/GenBank/DDBJ whole genome shotgun (WGS) entry which is preliminary data.</text>
</comment>
<organism evidence="1 2">
    <name type="scientific">Salarchaeum japonicum</name>
    <dbReference type="NCBI Taxonomy" id="555573"/>
    <lineage>
        <taxon>Archaea</taxon>
        <taxon>Methanobacteriati</taxon>
        <taxon>Methanobacteriota</taxon>
        <taxon>Stenosarchaea group</taxon>
        <taxon>Halobacteria</taxon>
        <taxon>Halobacteriales</taxon>
        <taxon>Halobacteriaceae</taxon>
    </lineage>
</organism>
<proteinExistence type="predicted"/>
<reference evidence="1 2" key="1">
    <citation type="journal article" date="2019" name="Int. J. Syst. Evol. Microbiol.">
        <title>The Global Catalogue of Microorganisms (GCM) 10K type strain sequencing project: providing services to taxonomists for standard genome sequencing and annotation.</title>
        <authorList>
            <consortium name="The Broad Institute Genomics Platform"/>
            <consortium name="The Broad Institute Genome Sequencing Center for Infectious Disease"/>
            <person name="Wu L."/>
            <person name="Ma J."/>
        </authorList>
    </citation>
    <scope>NUCLEOTIDE SEQUENCE [LARGE SCALE GENOMIC DNA]</scope>
    <source>
        <strain evidence="1 2">JCM 16327</strain>
    </source>
</reference>
<evidence type="ECO:0000313" key="1">
    <source>
        <dbReference type="EMBL" id="GAA0653083.1"/>
    </source>
</evidence>
<dbReference type="Pfam" id="PF19104">
    <property type="entry name" value="DUF5791"/>
    <property type="match status" value="1"/>
</dbReference>
<dbReference type="InterPro" id="IPR043809">
    <property type="entry name" value="DUF5791"/>
</dbReference>
<dbReference type="RefSeq" id="WP_227260767.1">
    <property type="nucleotide sequence ID" value="NZ_BAAADU010000002.1"/>
</dbReference>
<protein>
    <submittedName>
        <fullName evidence="1">DUF5791 family protein</fullName>
    </submittedName>
</protein>
<sequence>MLTDTISEPESVSADEVFAEYEAALLAVIEAEGADAVADATGLSPDRVADIEAGEGDPVTTAEAADLLALTEDWPDAETVRLELQDHVMLQMSSAVVDVDSLADGIESALDPKEVQQKVEGRQPMTLREYAEIHHYLAVENPW</sequence>
<evidence type="ECO:0000313" key="2">
    <source>
        <dbReference type="Proteomes" id="UP001500194"/>
    </source>
</evidence>
<name>A0AAV3T1Z4_9EURY</name>
<dbReference type="Proteomes" id="UP001500194">
    <property type="component" value="Unassembled WGS sequence"/>
</dbReference>
<dbReference type="EMBL" id="BAAADU010000002">
    <property type="protein sequence ID" value="GAA0653083.1"/>
    <property type="molecule type" value="Genomic_DNA"/>
</dbReference>
<keyword evidence="2" id="KW-1185">Reference proteome</keyword>
<dbReference type="GeneID" id="68573774"/>
<dbReference type="AlphaFoldDB" id="A0AAV3T1Z4"/>